<dbReference type="EMBL" id="MNCJ02000318">
    <property type="protein sequence ID" value="KAF5816598.1"/>
    <property type="molecule type" value="Genomic_DNA"/>
</dbReference>
<dbReference type="Pfam" id="PF22936">
    <property type="entry name" value="Pol_BBD"/>
    <property type="match status" value="1"/>
</dbReference>
<comment type="caution">
    <text evidence="7">The sequence shown here is derived from an EMBL/GenBank/DDBJ whole genome shotgun (WGS) entry which is preliminary data.</text>
</comment>
<organism evidence="7 8">
    <name type="scientific">Helianthus annuus</name>
    <name type="common">Common sunflower</name>
    <dbReference type="NCBI Taxonomy" id="4232"/>
    <lineage>
        <taxon>Eukaryota</taxon>
        <taxon>Viridiplantae</taxon>
        <taxon>Streptophyta</taxon>
        <taxon>Embryophyta</taxon>
        <taxon>Tracheophyta</taxon>
        <taxon>Spermatophyta</taxon>
        <taxon>Magnoliopsida</taxon>
        <taxon>eudicotyledons</taxon>
        <taxon>Gunneridae</taxon>
        <taxon>Pentapetalae</taxon>
        <taxon>asterids</taxon>
        <taxon>campanulids</taxon>
        <taxon>Asterales</taxon>
        <taxon>Asteraceae</taxon>
        <taxon>Asteroideae</taxon>
        <taxon>Heliantheae alliance</taxon>
        <taxon>Heliantheae</taxon>
        <taxon>Helianthus</taxon>
    </lineage>
</organism>
<evidence type="ECO:0000313" key="8">
    <source>
        <dbReference type="Proteomes" id="UP000215914"/>
    </source>
</evidence>
<dbReference type="InterPro" id="IPR025724">
    <property type="entry name" value="GAG-pre-integrase_dom"/>
</dbReference>
<keyword evidence="7" id="KW-0548">Nucleotidyltransferase</keyword>
<evidence type="ECO:0000256" key="5">
    <source>
        <dbReference type="SAM" id="MobiDB-lite"/>
    </source>
</evidence>
<feature type="compositionally biased region" description="Low complexity" evidence="5">
    <location>
        <begin position="800"/>
        <end position="810"/>
    </location>
</feature>
<dbReference type="GO" id="GO:0003676">
    <property type="term" value="F:nucleic acid binding"/>
    <property type="evidence" value="ECO:0007669"/>
    <property type="project" value="InterPro"/>
</dbReference>
<keyword evidence="8" id="KW-1185">Reference proteome</keyword>
<dbReference type="GO" id="GO:0006508">
    <property type="term" value="P:proteolysis"/>
    <property type="evidence" value="ECO:0007669"/>
    <property type="project" value="UniProtKB-KW"/>
</dbReference>
<dbReference type="SUPFAM" id="SSF53098">
    <property type="entry name" value="Ribonuclease H-like"/>
    <property type="match status" value="1"/>
</dbReference>
<dbReference type="EC" id="2.7.7.49" evidence="7"/>
<evidence type="ECO:0000256" key="4">
    <source>
        <dbReference type="ARBA" id="ARBA00022801"/>
    </source>
</evidence>
<keyword evidence="1" id="KW-0645">Protease</keyword>
<keyword evidence="2" id="KW-0479">Metal-binding</keyword>
<evidence type="ECO:0000259" key="6">
    <source>
        <dbReference type="PROSITE" id="PS50994"/>
    </source>
</evidence>
<keyword evidence="3" id="KW-0064">Aspartyl protease</keyword>
<dbReference type="PROSITE" id="PS50994">
    <property type="entry name" value="INTEGRASE"/>
    <property type="match status" value="1"/>
</dbReference>
<dbReference type="InterPro" id="IPR043502">
    <property type="entry name" value="DNA/RNA_pol_sf"/>
</dbReference>
<dbReference type="Pfam" id="PF25597">
    <property type="entry name" value="SH3_retrovirus"/>
    <property type="match status" value="1"/>
</dbReference>
<dbReference type="SUPFAM" id="SSF56672">
    <property type="entry name" value="DNA/RNA polymerases"/>
    <property type="match status" value="1"/>
</dbReference>
<keyword evidence="7" id="KW-0695">RNA-directed DNA polymerase</keyword>
<feature type="domain" description="Integrase catalytic" evidence="6">
    <location>
        <begin position="451"/>
        <end position="628"/>
    </location>
</feature>
<gene>
    <name evidence="7" type="ORF">HanXRQr2_Chr03g0136021</name>
</gene>
<feature type="compositionally biased region" description="Polar residues" evidence="5">
    <location>
        <begin position="169"/>
        <end position="187"/>
    </location>
</feature>
<keyword evidence="7" id="KW-0808">Transferase</keyword>
<dbReference type="InterPro" id="IPR036397">
    <property type="entry name" value="RNaseH_sf"/>
</dbReference>
<dbReference type="Pfam" id="PF07727">
    <property type="entry name" value="RVT_2"/>
    <property type="match status" value="1"/>
</dbReference>
<reference evidence="7" key="2">
    <citation type="submission" date="2020-06" db="EMBL/GenBank/DDBJ databases">
        <title>Helianthus annuus Genome sequencing and assembly Release 2.</title>
        <authorList>
            <person name="Gouzy J."/>
            <person name="Langlade N."/>
            <person name="Munos S."/>
        </authorList>
    </citation>
    <scope>NUCLEOTIDE SEQUENCE</scope>
    <source>
        <tissue evidence="7">Leaves</tissue>
    </source>
</reference>
<dbReference type="InterPro" id="IPR057670">
    <property type="entry name" value="SH3_retrovirus"/>
</dbReference>
<dbReference type="Gene3D" id="3.30.420.10">
    <property type="entry name" value="Ribonuclease H-like superfamily/Ribonuclease H"/>
    <property type="match status" value="1"/>
</dbReference>
<name>A0A9K3JJD6_HELAN</name>
<keyword evidence="4" id="KW-0378">Hydrolase</keyword>
<evidence type="ECO:0000256" key="2">
    <source>
        <dbReference type="ARBA" id="ARBA00022723"/>
    </source>
</evidence>
<feature type="compositionally biased region" description="Polar residues" evidence="5">
    <location>
        <begin position="785"/>
        <end position="797"/>
    </location>
</feature>
<dbReference type="GO" id="GO:0003964">
    <property type="term" value="F:RNA-directed DNA polymerase activity"/>
    <property type="evidence" value="ECO:0007669"/>
    <property type="project" value="UniProtKB-KW"/>
</dbReference>
<protein>
    <submittedName>
        <fullName evidence="7">RNA-directed DNA polymerase</fullName>
        <ecNumber evidence="7">2.7.7.49</ecNumber>
    </submittedName>
</protein>
<dbReference type="InterPro" id="IPR039537">
    <property type="entry name" value="Retrotran_Ty1/copia-like"/>
</dbReference>
<dbReference type="Gramene" id="mRNA:HanXRQr2_Chr03g0136021">
    <property type="protein sequence ID" value="CDS:HanXRQr2_Chr03g0136021.1"/>
    <property type="gene ID" value="HanXRQr2_Chr03g0136021"/>
</dbReference>
<dbReference type="InterPro" id="IPR012337">
    <property type="entry name" value="RNaseH-like_sf"/>
</dbReference>
<dbReference type="CDD" id="cd09272">
    <property type="entry name" value="RNase_HI_RT_Ty1"/>
    <property type="match status" value="1"/>
</dbReference>
<dbReference type="Pfam" id="PF00665">
    <property type="entry name" value="rve"/>
    <property type="match status" value="1"/>
</dbReference>
<dbReference type="InterPro" id="IPR001584">
    <property type="entry name" value="Integrase_cat-core"/>
</dbReference>
<accession>A0A9K3JJD6</accession>
<dbReference type="GO" id="GO:0004190">
    <property type="term" value="F:aspartic-type endopeptidase activity"/>
    <property type="evidence" value="ECO:0007669"/>
    <property type="project" value="UniProtKB-KW"/>
</dbReference>
<dbReference type="GO" id="GO:0046872">
    <property type="term" value="F:metal ion binding"/>
    <property type="evidence" value="ECO:0007669"/>
    <property type="project" value="UniProtKB-KW"/>
</dbReference>
<feature type="region of interest" description="Disordered" evidence="5">
    <location>
        <begin position="784"/>
        <end position="810"/>
    </location>
</feature>
<reference evidence="7" key="1">
    <citation type="journal article" date="2017" name="Nature">
        <title>The sunflower genome provides insights into oil metabolism, flowering and Asterid evolution.</title>
        <authorList>
            <person name="Badouin H."/>
            <person name="Gouzy J."/>
            <person name="Grassa C.J."/>
            <person name="Murat F."/>
            <person name="Staton S.E."/>
            <person name="Cottret L."/>
            <person name="Lelandais-Briere C."/>
            <person name="Owens G.L."/>
            <person name="Carrere S."/>
            <person name="Mayjonade B."/>
            <person name="Legrand L."/>
            <person name="Gill N."/>
            <person name="Kane N.C."/>
            <person name="Bowers J.E."/>
            <person name="Hubner S."/>
            <person name="Bellec A."/>
            <person name="Berard A."/>
            <person name="Berges H."/>
            <person name="Blanchet N."/>
            <person name="Boniface M.C."/>
            <person name="Brunel D."/>
            <person name="Catrice O."/>
            <person name="Chaidir N."/>
            <person name="Claudel C."/>
            <person name="Donnadieu C."/>
            <person name="Faraut T."/>
            <person name="Fievet G."/>
            <person name="Helmstetter N."/>
            <person name="King M."/>
            <person name="Knapp S.J."/>
            <person name="Lai Z."/>
            <person name="Le Paslier M.C."/>
            <person name="Lippi Y."/>
            <person name="Lorenzon L."/>
            <person name="Mandel J.R."/>
            <person name="Marage G."/>
            <person name="Marchand G."/>
            <person name="Marquand E."/>
            <person name="Bret-Mestries E."/>
            <person name="Morien E."/>
            <person name="Nambeesan S."/>
            <person name="Nguyen T."/>
            <person name="Pegot-Espagnet P."/>
            <person name="Pouilly N."/>
            <person name="Raftis F."/>
            <person name="Sallet E."/>
            <person name="Schiex T."/>
            <person name="Thomas J."/>
            <person name="Vandecasteele C."/>
            <person name="Vares D."/>
            <person name="Vear F."/>
            <person name="Vautrin S."/>
            <person name="Crespi M."/>
            <person name="Mangin B."/>
            <person name="Burke J.M."/>
            <person name="Salse J."/>
            <person name="Munos S."/>
            <person name="Vincourt P."/>
            <person name="Rieseberg L.H."/>
            <person name="Langlade N.B."/>
        </authorList>
    </citation>
    <scope>NUCLEOTIDE SEQUENCE</scope>
    <source>
        <tissue evidence="7">Leaves</tissue>
    </source>
</reference>
<dbReference type="Proteomes" id="UP000215914">
    <property type="component" value="Unassembled WGS sequence"/>
</dbReference>
<feature type="region of interest" description="Disordered" evidence="5">
    <location>
        <begin position="723"/>
        <end position="745"/>
    </location>
</feature>
<evidence type="ECO:0000313" key="7">
    <source>
        <dbReference type="EMBL" id="KAF5816598.1"/>
    </source>
</evidence>
<evidence type="ECO:0000256" key="3">
    <source>
        <dbReference type="ARBA" id="ARBA00022750"/>
    </source>
</evidence>
<dbReference type="GO" id="GO:0015074">
    <property type="term" value="P:DNA integration"/>
    <property type="evidence" value="ECO:0007669"/>
    <property type="project" value="InterPro"/>
</dbReference>
<dbReference type="Pfam" id="PF13976">
    <property type="entry name" value="gag_pre-integrs"/>
    <property type="match status" value="1"/>
</dbReference>
<dbReference type="InterPro" id="IPR013103">
    <property type="entry name" value="RVT_2"/>
</dbReference>
<evidence type="ECO:0000256" key="1">
    <source>
        <dbReference type="ARBA" id="ARBA00022670"/>
    </source>
</evidence>
<feature type="region of interest" description="Disordered" evidence="5">
    <location>
        <begin position="169"/>
        <end position="196"/>
    </location>
</feature>
<dbReference type="InterPro" id="IPR054722">
    <property type="entry name" value="PolX-like_BBD"/>
</dbReference>
<proteinExistence type="predicted"/>
<dbReference type="PANTHER" id="PTHR42648:SF29">
    <property type="entry name" value="RNA-DIRECTED DNA POLYMERASE"/>
    <property type="match status" value="1"/>
</dbReference>
<sequence length="1375" mass="155903">MRCDAMIKGWLTTAMEKEIRGSVKYANTAKEIWDDLQERFGKESAPRTYEIKQAITATRQDGASVSAYYTRLRGLWDEIDSVLPSPRCECAGCKCDIGKKLVVLKDKERLYEFLMGLDSDFSVMRTQILAMSPTPSLGTAYHLVADDEQQRTIAAGKKNTVGGEAAAFQTAQSTNRSGPAQKKSTWQRVDKPGSNEKPAHCTFCGKDGHVQDGCFKKIGYPDWWPGKRKEVTKPKAAVAEVSSQIPGLTNEQYEMVLKLFGRQKEQKQGNTQPIANMADNFNEEGDWIVDTGATEYMTHIREALENLSIHENEVPVTIPNGDYVPVKGRGELSLKGGIRIKNVLFIPNFKCNLLSVSRLTKDLHCAITFFPDFFVIQDLSTRNWIGTGKCRDGLYRMGSVQSPKAMVAVSANQWHRRLGHPSSVKMSHIGSLVNFSGSKNDFCDSCVRAKMTRLPFQLSSIKTSECFDMIHCDIWGGYLTFSLTHGNYFLTIVDDFSRAVWVYLIKRKSQASDCLINFCNLVKTQFKREVRRVRCDNGGEFVSNRMKTFYNENGIVLETTCPHTPQQNGVVERKHRHLLEIARALRFEASLPIKFWGECVMTAAYIINRLPSKVIKYKTPYEVLFKKKPSYEHMRTLGCLAYYWNTDTKGDKFAPRGKPGIFLGYPYGTKGYKVYDLEEKKMVVSRDVRFVEGIFPLSDREGNRYQGDEEVLEEYRTSLWFDNEGGLRNNMSPSDLPLADHEEENQVEVDVTNVDASGEGESSDLPFNLEGPDEVQWAEDENNVGLPQQQEQPNVENSVPRPQRARSQPARLKEFEVKLPPSVDHAHPSSNQASSTVHPLAHYLSYDKFTDNHKAFLSAITRHDEPKNFQQAVQDENWREAMRKEIQALEKNDTWSLETLPEGKRAIDSKWVYKIKYKPNGEVERYKARLVAKGFTQMEGIDYHDTFAPVAKLVTIRTLLALAVKKDWAIHQLDVNNAFLHGDLEEEVYMKVPSGFSRPNETRVCKLKKSLYGLKQASRNWYHKFTNALIGLGFVQSKADYSLFTYKKGVDFVAALIYVDDVVIVGNSPSFIKRTKQELHDKFTIKDLGSLKYFLGIEVARTKEGLVLSQRKYTLDILKDSGQQGCRPSSIPMEQNLKLGSGEDEQKVDANAYRRLVGRLLYLQATRPDITYSVNVLSQFVADPRQNHLDAATRVLRYLKSTPGQGIILPKEGGDRLVCFCDADWLGCQVTRRSRTGYMLLLGGAPISWKSKKQSVVSRSSAEAEYRAMANAVSEILWVRFLLTELGEPPQGSTTLFCDNLAAKHIANNPVFHERTKHVEMDCYFVRERVESKEIEPMHIDSRQQIADLLTKPLGAQHLKELLIKLGMKDLHAPT</sequence>
<dbReference type="PANTHER" id="PTHR42648">
    <property type="entry name" value="TRANSPOSASE, PUTATIVE-RELATED"/>
    <property type="match status" value="1"/>
</dbReference>